<feature type="region of interest" description="Disordered" evidence="1">
    <location>
        <begin position="329"/>
        <end position="385"/>
    </location>
</feature>
<feature type="compositionally biased region" description="Gly residues" evidence="1">
    <location>
        <begin position="55"/>
        <end position="71"/>
    </location>
</feature>
<accession>A0A836KNE1</accession>
<feature type="region of interest" description="Disordered" evidence="1">
    <location>
        <begin position="1"/>
        <end position="37"/>
    </location>
</feature>
<feature type="compositionally biased region" description="Low complexity" evidence="1">
    <location>
        <begin position="227"/>
        <end position="236"/>
    </location>
</feature>
<reference evidence="3" key="2">
    <citation type="journal article" date="2021" name="Sci. Data">
        <title>Chromosome-scale genome sequencing, assembly and annotation of six genomes from subfamily Leishmaniinae.</title>
        <authorList>
            <person name="Almutairi H."/>
            <person name="Urbaniak M.D."/>
            <person name="Bates M.D."/>
            <person name="Jariyapan N."/>
            <person name="Kwakye-Nuako G."/>
            <person name="Thomaz Soccol V."/>
            <person name="Al-Salem W.S."/>
            <person name="Dillon R.J."/>
            <person name="Bates P.A."/>
            <person name="Gatherer D."/>
        </authorList>
    </citation>
    <scope>NUCLEOTIDE SEQUENCE [LARGE SCALE GENOMIC DNA]</scope>
</reference>
<feature type="region of interest" description="Disordered" evidence="1">
    <location>
        <begin position="608"/>
        <end position="627"/>
    </location>
</feature>
<gene>
    <name evidence="2" type="ORF">LSCM4_06895</name>
</gene>
<feature type="compositionally biased region" description="Low complexity" evidence="1">
    <location>
        <begin position="74"/>
        <end position="93"/>
    </location>
</feature>
<feature type="compositionally biased region" description="Low complexity" evidence="1">
    <location>
        <begin position="612"/>
        <end position="627"/>
    </location>
</feature>
<evidence type="ECO:0000313" key="3">
    <source>
        <dbReference type="Proteomes" id="UP000674143"/>
    </source>
</evidence>
<organism evidence="2 3">
    <name type="scientific">Leishmania orientalis</name>
    <dbReference type="NCBI Taxonomy" id="2249476"/>
    <lineage>
        <taxon>Eukaryota</taxon>
        <taxon>Discoba</taxon>
        <taxon>Euglenozoa</taxon>
        <taxon>Kinetoplastea</taxon>
        <taxon>Metakinetoplastina</taxon>
        <taxon>Trypanosomatida</taxon>
        <taxon>Trypanosomatidae</taxon>
        <taxon>Leishmaniinae</taxon>
        <taxon>Leishmania</taxon>
    </lineage>
</organism>
<evidence type="ECO:0000256" key="1">
    <source>
        <dbReference type="SAM" id="MobiDB-lite"/>
    </source>
</evidence>
<sequence>MQPFSSDALTSPSPHPLLTRIEEAEQLSTRPWSASGSTFQGFLQRDIGTATGTASSGGLGGGAGVGGGGGVRKVFTPSSFSGLSSLASPSVPGAGEGGGGQVMPAEGLTPSHSAARLVEASLPNHQPQQRCGRQWTPRREPLCTTAPASGNGSAVKSAVTTVRDLVRSAGCSPSKEPRSASISRRDRLASSLASALVPRDGQSESSRPRAASAGDGDDELERRTEPGARAVTAGSRSSGGGGGVYRGTLPLQRREEPEVTCAPTSPRRTPSWRQLQSHPATTTTTSASNSSASISHGSTDDAAAPVRGGVYTLSADLGSWRSIGASSLLGGSRPSAATDCSTAATQLGEGEPNRRGGDCEDESYSERPSWSGVSSPSLITPLPSPRTEAPIVSAMKVGTSMLSSSPALTARELAQMEEWRGIAEAQRRDALTTTAPSFLPPLLQRPASEGLGSRGGGPASWRSESLSRASFSTSLSNVPWNGPGSTAQTPLNWERGGLVGETGGAYGSSCSSPACWSTSELDLGDYHARPEWRSGGRCSRISSPMSGSLAGVNGPTGVRHGMPLRSPLTSLTTSPSFAHLTLRLGQGCGSDGDDSTMEDIEVMDAKRKCVESPRASPSARSLSATSRSSSFALSLADALAAEPTRAAMSSEAGLWQQQQHRRRTVSPSVARPDEGPVCCDGAGMHASTHHRDRSTFSPTSPIRTTAPSMVPVHPPQLLGTPLSSSLLATDVRGQPREIGSGCTPATSVDGAAAVLKTTEANTGVVVEVDDQLASSLSSGGSGGSDDEPEVDTFSLERAQAVMEDADAEAASALRVRQHRLYLLATSQFAQDVERHGGHVDPVQLELEGEGGAAEGDEQEREWKGCGCRPSKPGVCRGASYAISAGPQEGGATRLRWNDYDSSPSQQDGRVARKEGEVSSSPAAACPSQYCALQAPPPFSAVPRNIPSANAAGQGRVSEEESSVTPLRRSACTSATAARVRWSEPEESEDGRSPGSVETTAGSRSRRDVSPPIRERSMAPAELRKEREGRYQFEDGGGAG</sequence>
<dbReference type="KEGG" id="loi:92362739"/>
<feature type="region of interest" description="Disordered" evidence="1">
    <location>
        <begin position="433"/>
        <end position="465"/>
    </location>
</feature>
<feature type="compositionally biased region" description="Polar residues" evidence="1">
    <location>
        <begin position="146"/>
        <end position="160"/>
    </location>
</feature>
<feature type="compositionally biased region" description="Polar residues" evidence="1">
    <location>
        <begin position="1"/>
        <end position="12"/>
    </location>
</feature>
<dbReference type="AlphaFoldDB" id="A0A836KNE1"/>
<feature type="compositionally biased region" description="Low complexity" evidence="1">
    <location>
        <begin position="280"/>
        <end position="297"/>
    </location>
</feature>
<name>A0A836KNE1_9TRYP</name>
<feature type="compositionally biased region" description="Basic and acidic residues" evidence="1">
    <location>
        <begin position="1004"/>
        <end position="1032"/>
    </location>
</feature>
<evidence type="ECO:0000313" key="2">
    <source>
        <dbReference type="EMBL" id="KAG5481819.1"/>
    </source>
</evidence>
<feature type="compositionally biased region" description="Polar residues" evidence="1">
    <location>
        <begin position="262"/>
        <end position="279"/>
    </location>
</feature>
<feature type="region of interest" description="Disordered" evidence="1">
    <location>
        <begin position="49"/>
        <end position="108"/>
    </location>
</feature>
<keyword evidence="3" id="KW-1185">Reference proteome</keyword>
<feature type="region of interest" description="Disordered" evidence="1">
    <location>
        <begin position="650"/>
        <end position="677"/>
    </location>
</feature>
<dbReference type="EMBL" id="JAFHLR010000017">
    <property type="protein sequence ID" value="KAG5481819.1"/>
    <property type="molecule type" value="Genomic_DNA"/>
</dbReference>
<dbReference type="Proteomes" id="UP000674143">
    <property type="component" value="Unassembled WGS sequence"/>
</dbReference>
<feature type="region of interest" description="Disordered" evidence="1">
    <location>
        <begin position="885"/>
        <end position="1039"/>
    </location>
</feature>
<feature type="compositionally biased region" description="Polar residues" evidence="1">
    <location>
        <begin position="477"/>
        <end position="491"/>
    </location>
</feature>
<feature type="compositionally biased region" description="Basic and acidic residues" evidence="1">
    <location>
        <begin position="175"/>
        <end position="188"/>
    </location>
</feature>
<dbReference type="RefSeq" id="XP_067064179.1">
    <property type="nucleotide sequence ID" value="XM_067208805.1"/>
</dbReference>
<protein>
    <submittedName>
        <fullName evidence="2">Uncharacterized protein</fullName>
    </submittedName>
</protein>
<feature type="compositionally biased region" description="Low complexity" evidence="1">
    <location>
        <begin position="967"/>
        <end position="979"/>
    </location>
</feature>
<feature type="region of interest" description="Disordered" evidence="1">
    <location>
        <begin position="473"/>
        <end position="492"/>
    </location>
</feature>
<feature type="region of interest" description="Disordered" evidence="1">
    <location>
        <begin position="121"/>
        <end position="305"/>
    </location>
</feature>
<proteinExistence type="predicted"/>
<dbReference type="GeneID" id="92362739"/>
<comment type="caution">
    <text evidence="2">The sequence shown here is derived from an EMBL/GenBank/DDBJ whole genome shotgun (WGS) entry which is preliminary data.</text>
</comment>
<feature type="compositionally biased region" description="Polar residues" evidence="1">
    <location>
        <begin position="26"/>
        <end position="37"/>
    </location>
</feature>
<reference evidence="3" key="1">
    <citation type="journal article" date="2021" name="Microbiol. Resour. Announc.">
        <title>LGAAP: Leishmaniinae Genome Assembly and Annotation Pipeline.</title>
        <authorList>
            <person name="Almutairi H."/>
            <person name="Urbaniak M.D."/>
            <person name="Bates M.D."/>
            <person name="Jariyapan N."/>
            <person name="Kwakye-Nuako G."/>
            <person name="Thomaz-Soccol V."/>
            <person name="Al-Salem W.S."/>
            <person name="Dillon R.J."/>
            <person name="Bates P.A."/>
            <person name="Gatherer D."/>
        </authorList>
    </citation>
    <scope>NUCLEOTIDE SEQUENCE [LARGE SCALE GENOMIC DNA]</scope>
</reference>